<accession>A0A2W5MXD0</accession>
<dbReference type="InterPro" id="IPR029044">
    <property type="entry name" value="Nucleotide-diphossugar_trans"/>
</dbReference>
<reference evidence="3 4" key="1">
    <citation type="submission" date="2017-08" db="EMBL/GenBank/DDBJ databases">
        <title>Infants hospitalized years apart are colonized by the same room-sourced microbial strains.</title>
        <authorList>
            <person name="Brooks B."/>
            <person name="Olm M.R."/>
            <person name="Firek B.A."/>
            <person name="Baker R."/>
            <person name="Thomas B.C."/>
            <person name="Morowitz M.J."/>
            <person name="Banfield J.F."/>
        </authorList>
    </citation>
    <scope>NUCLEOTIDE SEQUENCE [LARGE SCALE GENOMIC DNA]</scope>
    <source>
        <strain evidence="3">S2_005_002_R2_29</strain>
    </source>
</reference>
<keyword evidence="3" id="KW-0808">Transferase</keyword>
<dbReference type="PANTHER" id="PTHR22916">
    <property type="entry name" value="GLYCOSYLTRANSFERASE"/>
    <property type="match status" value="1"/>
</dbReference>
<keyword evidence="1" id="KW-0812">Transmembrane</keyword>
<dbReference type="Gene3D" id="3.90.550.10">
    <property type="entry name" value="Spore Coat Polysaccharide Biosynthesis Protein SpsA, Chain A"/>
    <property type="match status" value="1"/>
</dbReference>
<evidence type="ECO:0000313" key="3">
    <source>
        <dbReference type="EMBL" id="PZQ45826.1"/>
    </source>
</evidence>
<feature type="transmembrane region" description="Helical" evidence="1">
    <location>
        <begin position="282"/>
        <end position="302"/>
    </location>
</feature>
<name>A0A2W5MXD0_9BACT</name>
<dbReference type="Proteomes" id="UP000249417">
    <property type="component" value="Unassembled WGS sequence"/>
</dbReference>
<evidence type="ECO:0000259" key="2">
    <source>
        <dbReference type="Pfam" id="PF00535"/>
    </source>
</evidence>
<dbReference type="SUPFAM" id="SSF53448">
    <property type="entry name" value="Nucleotide-diphospho-sugar transferases"/>
    <property type="match status" value="1"/>
</dbReference>
<keyword evidence="1" id="KW-1133">Transmembrane helix</keyword>
<comment type="caution">
    <text evidence="3">The sequence shown here is derived from an EMBL/GenBank/DDBJ whole genome shotgun (WGS) entry which is preliminary data.</text>
</comment>
<dbReference type="Pfam" id="PF00535">
    <property type="entry name" value="Glycos_transf_2"/>
    <property type="match status" value="1"/>
</dbReference>
<feature type="domain" description="Glycosyltransferase 2-like" evidence="2">
    <location>
        <begin position="11"/>
        <end position="155"/>
    </location>
</feature>
<dbReference type="AlphaFoldDB" id="A0A2W5MXD0"/>
<sequence length="319" mass="36352">MKENNSLPLVSVIIACYNAQDTISRAIESAMAQDWTNLEIIVVDDCSSDQSVKVIEEHCLKDSRIRLMRLAANLGAGGARNAAILEAKGDFIVIFDDDDKSLPSRVTCQYKTILEAEKKYQTRMIACFASGMRIYSNGHQVDMKIVGETDPVPHGESMARYLLFYKKEQGISYGGTPACAFMMRKDIFCKIDMFDPDFRRIEDIDFAVRFALAKGYFIGTGQKILVQYATSGNDKKPESSYAARLMLIEKHKEFLLKNKRYHYAKQWAYMRHCHFSGQKAHFFYALIALFVCHPIWGTGQFLQTGSRRFIHELKIKKAA</sequence>
<proteinExistence type="predicted"/>
<gene>
    <name evidence="3" type="ORF">DI551_06315</name>
</gene>
<protein>
    <submittedName>
        <fullName evidence="3">Glycosyl transferase</fullName>
    </submittedName>
</protein>
<dbReference type="InterPro" id="IPR001173">
    <property type="entry name" value="Glyco_trans_2-like"/>
</dbReference>
<keyword evidence="1" id="KW-0472">Membrane</keyword>
<organism evidence="3 4">
    <name type="scientific">Micavibrio aeruginosavorus</name>
    <dbReference type="NCBI Taxonomy" id="349221"/>
    <lineage>
        <taxon>Bacteria</taxon>
        <taxon>Pseudomonadati</taxon>
        <taxon>Bdellovibrionota</taxon>
        <taxon>Bdellovibrionia</taxon>
        <taxon>Bdellovibrionales</taxon>
        <taxon>Pseudobdellovibrionaceae</taxon>
        <taxon>Micavibrio</taxon>
    </lineage>
</organism>
<evidence type="ECO:0000256" key="1">
    <source>
        <dbReference type="SAM" id="Phobius"/>
    </source>
</evidence>
<dbReference type="PROSITE" id="PS51257">
    <property type="entry name" value="PROKAR_LIPOPROTEIN"/>
    <property type="match status" value="1"/>
</dbReference>
<dbReference type="EMBL" id="QFQB01000038">
    <property type="protein sequence ID" value="PZQ45826.1"/>
    <property type="molecule type" value="Genomic_DNA"/>
</dbReference>
<evidence type="ECO:0000313" key="4">
    <source>
        <dbReference type="Proteomes" id="UP000249417"/>
    </source>
</evidence>
<dbReference type="GO" id="GO:0016758">
    <property type="term" value="F:hexosyltransferase activity"/>
    <property type="evidence" value="ECO:0007669"/>
    <property type="project" value="UniProtKB-ARBA"/>
</dbReference>
<dbReference type="CDD" id="cd00761">
    <property type="entry name" value="Glyco_tranf_GTA_type"/>
    <property type="match status" value="1"/>
</dbReference>
<dbReference type="PANTHER" id="PTHR22916:SF3">
    <property type="entry name" value="UDP-GLCNAC:BETAGAL BETA-1,3-N-ACETYLGLUCOSAMINYLTRANSFERASE-LIKE PROTEIN 1"/>
    <property type="match status" value="1"/>
</dbReference>